<dbReference type="Pfam" id="PF03564">
    <property type="entry name" value="DUF1759"/>
    <property type="match status" value="1"/>
</dbReference>
<dbReference type="PANTHER" id="PTHR22954:SF3">
    <property type="entry name" value="PROTEIN CBG08539"/>
    <property type="match status" value="1"/>
</dbReference>
<dbReference type="InterPro" id="IPR005312">
    <property type="entry name" value="DUF1759"/>
</dbReference>
<reference evidence="1" key="1">
    <citation type="journal article" date="2023" name="G3 (Bethesda)">
        <title>Whole genome assemblies of Zophobas morio and Tenebrio molitor.</title>
        <authorList>
            <person name="Kaur S."/>
            <person name="Stinson S.A."/>
            <person name="diCenzo G.C."/>
        </authorList>
    </citation>
    <scope>NUCLEOTIDE SEQUENCE</scope>
    <source>
        <strain evidence="1">QUZm001</strain>
    </source>
</reference>
<protein>
    <recommendedName>
        <fullName evidence="3">Gag-pol polyprotein</fullName>
    </recommendedName>
</protein>
<proteinExistence type="predicted"/>
<sequence length="310" mass="35787">MTNEREIKALKTKRAVVKRRFTQFANFFNDPINKGKIAEIEKRLEGVQSCMQEFENCYMQLHDLDESQVNIDDLNEFENEFYRVVTEAETFVSSKGSAEIPSDNIKCIPNNVKLPDIQLPTFTGIFTEWISFRDTYLALIHNSTLTPIQKFHYLKGILKGDAKQTIEHLTPTAENYESAWSLLEARYENNRLIAQHHVRALFALPAISNKDSKSLRSLIQALNSNLKALENLGRPTSQWDDLLIYIITSKFDHNTIIAWETTLSNIIPSMEDMSDFLNQRCQMWESLEVNANSRSNSNFHNKITKNPYIG</sequence>
<evidence type="ECO:0000313" key="2">
    <source>
        <dbReference type="Proteomes" id="UP001168821"/>
    </source>
</evidence>
<dbReference type="PANTHER" id="PTHR22954">
    <property type="entry name" value="RETROVIRAL PROTEASE-RELATED"/>
    <property type="match status" value="1"/>
</dbReference>
<evidence type="ECO:0000313" key="1">
    <source>
        <dbReference type="EMBL" id="KAJ3656689.1"/>
    </source>
</evidence>
<keyword evidence="2" id="KW-1185">Reference proteome</keyword>
<gene>
    <name evidence="1" type="ORF">Zmor_015742</name>
</gene>
<dbReference type="EMBL" id="JALNTZ010000004">
    <property type="protein sequence ID" value="KAJ3656689.1"/>
    <property type="molecule type" value="Genomic_DNA"/>
</dbReference>
<accession>A0AA38IKR9</accession>
<evidence type="ECO:0008006" key="3">
    <source>
        <dbReference type="Google" id="ProtNLM"/>
    </source>
</evidence>
<organism evidence="1 2">
    <name type="scientific">Zophobas morio</name>
    <dbReference type="NCBI Taxonomy" id="2755281"/>
    <lineage>
        <taxon>Eukaryota</taxon>
        <taxon>Metazoa</taxon>
        <taxon>Ecdysozoa</taxon>
        <taxon>Arthropoda</taxon>
        <taxon>Hexapoda</taxon>
        <taxon>Insecta</taxon>
        <taxon>Pterygota</taxon>
        <taxon>Neoptera</taxon>
        <taxon>Endopterygota</taxon>
        <taxon>Coleoptera</taxon>
        <taxon>Polyphaga</taxon>
        <taxon>Cucujiformia</taxon>
        <taxon>Tenebrionidae</taxon>
        <taxon>Zophobas</taxon>
    </lineage>
</organism>
<comment type="caution">
    <text evidence="1">The sequence shown here is derived from an EMBL/GenBank/DDBJ whole genome shotgun (WGS) entry which is preliminary data.</text>
</comment>
<name>A0AA38IKR9_9CUCU</name>
<dbReference type="Proteomes" id="UP001168821">
    <property type="component" value="Unassembled WGS sequence"/>
</dbReference>
<dbReference type="AlphaFoldDB" id="A0AA38IKR9"/>